<sequence length="739" mass="82325">MAHRLLGYVDGTEPAPPSLILDGKATASGKEDPPIMKDNLAYETWMVVDAQIRACLLAIVSPTVQTHIHALPTSAAIWTHLEQRYNSLSRTHIFQLKERLHSLQKGSDSMQTYLDNVLNIVSSLTLAHENISDQDVILCILRGLPTDYSSLKQNIRTNIGNVNLNQVSTWLLSEELNVNLEKQLQITGSASSSPSEIHNALFTNSSRGNFRGRGRGGYRGRGSSRGGGTYGGRGSRPPSHQRDDHHGRGGPRLGSVTCQLCGKPGHAVWDCWHRFDESYSGPSQAYYTTQSTDINSNWHLDTGANAHVTYIGVGDEEQVQLFYYFIKSESNPKEDPLILWISGGPGCSPLRAIIQEIGPLLIEPVESDGSLPRLLPFPYSWTKVASIIFLDLPVGTGFSYATTSTAFHSDDLLMGSNAYEFLQKWLVENPEFLANPFYVGGDSYAGITVPIVTEIISNGNDRGIKPFVQLQGYILGNPTTSLADFNNRIPFAHRLALISDELYQGLERDCKGEYYSDTDPTNLLCQQHLQTYKQLIEGIYSPYILEPGCVTSGDGDSSSSIEASSSASSSPRQFFPILPSGQNKRYLLDKYYKQKRRLKNPDLLPGLKCREDWNIQIESWANDDRSREALHVRKGTKGKWEHCTSNLPFTGLVRNVIPYHARLSRMGYRSLVYSGDHDMLIPYLSTHAWIKSLNYSVIDDWRPWMVEGQVAGYVHNEICQSNDICNRQGSRSYGTGISS</sequence>
<dbReference type="Gene3D" id="3.40.50.1820">
    <property type="entry name" value="alpha/beta hydrolase"/>
    <property type="match status" value="1"/>
</dbReference>
<dbReference type="PANTHER" id="PTHR11802:SF257">
    <property type="entry name" value="SERINE CARBOXYPEPTIDASE-LIKE 17"/>
    <property type="match status" value="1"/>
</dbReference>
<dbReference type="SUPFAM" id="SSF53474">
    <property type="entry name" value="alpha/beta-Hydrolases"/>
    <property type="match status" value="1"/>
</dbReference>
<dbReference type="Pfam" id="PF00450">
    <property type="entry name" value="Peptidase_S10"/>
    <property type="match status" value="1"/>
</dbReference>
<evidence type="ECO:0000313" key="3">
    <source>
        <dbReference type="EMBL" id="VFQ84333.1"/>
    </source>
</evidence>
<dbReference type="EMBL" id="OOIL02002698">
    <property type="protein sequence ID" value="VFQ84333.1"/>
    <property type="molecule type" value="Genomic_DNA"/>
</dbReference>
<dbReference type="GO" id="GO:0006508">
    <property type="term" value="P:proteolysis"/>
    <property type="evidence" value="ECO:0007669"/>
    <property type="project" value="InterPro"/>
</dbReference>
<name>A0A484M6B2_9ASTE</name>
<feature type="compositionally biased region" description="Low complexity" evidence="2">
    <location>
        <begin position="555"/>
        <end position="570"/>
    </location>
</feature>
<evidence type="ECO:0000256" key="2">
    <source>
        <dbReference type="SAM" id="MobiDB-lite"/>
    </source>
</evidence>
<reference evidence="3 4" key="1">
    <citation type="submission" date="2018-04" db="EMBL/GenBank/DDBJ databases">
        <authorList>
            <person name="Vogel A."/>
        </authorList>
    </citation>
    <scope>NUCLEOTIDE SEQUENCE [LARGE SCALE GENOMIC DNA]</scope>
</reference>
<dbReference type="OrthoDB" id="443318at2759"/>
<proteinExistence type="inferred from homology"/>
<comment type="similarity">
    <text evidence="1">Belongs to the peptidase S10 family.</text>
</comment>
<protein>
    <recommendedName>
        <fullName evidence="5">CCHC-type domain-containing protein</fullName>
    </recommendedName>
</protein>
<feature type="compositionally biased region" description="Gly residues" evidence="2">
    <location>
        <begin position="219"/>
        <end position="234"/>
    </location>
</feature>
<dbReference type="InterPro" id="IPR029058">
    <property type="entry name" value="AB_hydrolase_fold"/>
</dbReference>
<dbReference type="FunFam" id="3.40.50.1820:FF:000072">
    <property type="entry name" value="Serine carboxypeptidase-like 19"/>
    <property type="match status" value="1"/>
</dbReference>
<feature type="region of interest" description="Disordered" evidence="2">
    <location>
        <begin position="188"/>
        <end position="251"/>
    </location>
</feature>
<evidence type="ECO:0000256" key="1">
    <source>
        <dbReference type="ARBA" id="ARBA00009431"/>
    </source>
</evidence>
<accession>A0A484M6B2</accession>
<organism evidence="3 4">
    <name type="scientific">Cuscuta campestris</name>
    <dbReference type="NCBI Taxonomy" id="132261"/>
    <lineage>
        <taxon>Eukaryota</taxon>
        <taxon>Viridiplantae</taxon>
        <taxon>Streptophyta</taxon>
        <taxon>Embryophyta</taxon>
        <taxon>Tracheophyta</taxon>
        <taxon>Spermatophyta</taxon>
        <taxon>Magnoliopsida</taxon>
        <taxon>eudicotyledons</taxon>
        <taxon>Gunneridae</taxon>
        <taxon>Pentapetalae</taxon>
        <taxon>asterids</taxon>
        <taxon>lamiids</taxon>
        <taxon>Solanales</taxon>
        <taxon>Convolvulaceae</taxon>
        <taxon>Cuscuteae</taxon>
        <taxon>Cuscuta</taxon>
        <taxon>Cuscuta subgen. Grammica</taxon>
        <taxon>Cuscuta sect. Cleistogrammica</taxon>
    </lineage>
</organism>
<evidence type="ECO:0000313" key="4">
    <source>
        <dbReference type="Proteomes" id="UP000595140"/>
    </source>
</evidence>
<keyword evidence="4" id="KW-1185">Reference proteome</keyword>
<dbReference type="GO" id="GO:0016747">
    <property type="term" value="F:acyltransferase activity, transferring groups other than amino-acyl groups"/>
    <property type="evidence" value="ECO:0007669"/>
    <property type="project" value="TreeGrafter"/>
</dbReference>
<dbReference type="Pfam" id="PF14223">
    <property type="entry name" value="Retrotran_gag_2"/>
    <property type="match status" value="1"/>
</dbReference>
<dbReference type="InterPro" id="IPR001563">
    <property type="entry name" value="Peptidase_S10"/>
</dbReference>
<gene>
    <name evidence="3" type="ORF">CCAM_LOCUS26109</name>
</gene>
<dbReference type="GO" id="GO:0019748">
    <property type="term" value="P:secondary metabolic process"/>
    <property type="evidence" value="ECO:0007669"/>
    <property type="project" value="TreeGrafter"/>
</dbReference>
<dbReference type="AlphaFoldDB" id="A0A484M6B2"/>
<dbReference type="PRINTS" id="PR00724">
    <property type="entry name" value="CRBOXYPTASEC"/>
</dbReference>
<dbReference type="GO" id="GO:0004185">
    <property type="term" value="F:serine-type carboxypeptidase activity"/>
    <property type="evidence" value="ECO:0007669"/>
    <property type="project" value="InterPro"/>
</dbReference>
<dbReference type="Proteomes" id="UP000595140">
    <property type="component" value="Unassembled WGS sequence"/>
</dbReference>
<evidence type="ECO:0008006" key="5">
    <source>
        <dbReference type="Google" id="ProtNLM"/>
    </source>
</evidence>
<dbReference type="PANTHER" id="PTHR11802">
    <property type="entry name" value="SERINE PROTEASE FAMILY S10 SERINE CARBOXYPEPTIDASE"/>
    <property type="match status" value="1"/>
</dbReference>
<feature type="region of interest" description="Disordered" evidence="2">
    <location>
        <begin position="555"/>
        <end position="577"/>
    </location>
</feature>